<keyword evidence="3" id="KW-1185">Reference proteome</keyword>
<dbReference type="InterPro" id="IPR001296">
    <property type="entry name" value="Glyco_trans_1"/>
</dbReference>
<dbReference type="Proteomes" id="UP000441333">
    <property type="component" value="Unassembled WGS sequence"/>
</dbReference>
<evidence type="ECO:0000313" key="2">
    <source>
        <dbReference type="EMBL" id="KAB1067041.1"/>
    </source>
</evidence>
<keyword evidence="2" id="KW-0808">Transferase</keyword>
<dbReference type="GO" id="GO:0016757">
    <property type="term" value="F:glycosyltransferase activity"/>
    <property type="evidence" value="ECO:0007669"/>
    <property type="project" value="InterPro"/>
</dbReference>
<name>A0A6N6MBI8_9FLAO</name>
<feature type="domain" description="Glycosyl transferase family 1" evidence="1">
    <location>
        <begin position="195"/>
        <end position="349"/>
    </location>
</feature>
<dbReference type="RefSeq" id="WP_150939947.1">
    <property type="nucleotide sequence ID" value="NZ_WAAT01000050.1"/>
</dbReference>
<accession>A0A6N6MBI8</accession>
<dbReference type="CDD" id="cd03801">
    <property type="entry name" value="GT4_PimA-like"/>
    <property type="match status" value="1"/>
</dbReference>
<protein>
    <submittedName>
        <fullName evidence="2">Glycosyltransferase</fullName>
    </submittedName>
</protein>
<comment type="caution">
    <text evidence="2">The sequence shown here is derived from an EMBL/GenBank/DDBJ whole genome shotgun (WGS) entry which is preliminary data.</text>
</comment>
<gene>
    <name evidence="2" type="ORF">F6U93_11505</name>
</gene>
<proteinExistence type="predicted"/>
<dbReference type="Gene3D" id="3.40.50.2000">
    <property type="entry name" value="Glycogen Phosphorylase B"/>
    <property type="match status" value="1"/>
</dbReference>
<evidence type="ECO:0000313" key="3">
    <source>
        <dbReference type="Proteomes" id="UP000441333"/>
    </source>
</evidence>
<evidence type="ECO:0000259" key="1">
    <source>
        <dbReference type="Pfam" id="PF00534"/>
    </source>
</evidence>
<reference evidence="2 3" key="1">
    <citation type="submission" date="2019-09" db="EMBL/GenBank/DDBJ databases">
        <authorList>
            <person name="Cao W.R."/>
        </authorList>
    </citation>
    <scope>NUCLEOTIDE SEQUENCE [LARGE SCALE GENOMIC DNA]</scope>
    <source>
        <strain evidence="2 3">B1N29</strain>
    </source>
</reference>
<dbReference type="SUPFAM" id="SSF53756">
    <property type="entry name" value="UDP-Glycosyltransferase/glycogen phosphorylase"/>
    <property type="match status" value="1"/>
</dbReference>
<sequence>MKFFVVSDAPTLKKDDLYCAYAPYVLEMGMWFKHVTDITVMSPTTHNAPLLTRTFSKQPKVVSVPALNFTSFKNSFISVIRIPFIAFTLFKVFRKSDHIHLRCPGNIGLLGCLVQILFPKKPKTAKYAGNWDLKAKQPISYKIQKWILSNTFLTKNIQVLVYGDWPNQSKNIKSFFTATYKNSERRDPMVRDYTDVLKFVFVGTLTPGKQPLLAIQLVEALHKQGKKVSLDFYGDGVLRESLESYILDHNLETIVTLHGNQPQTTVKEALKTAHFSILPSKSEGWPKAIAEAMFFGTIPIATPVSCVPYMLDHGNRGFLFTNDFIKDFTSLTTLLQNQDTLNRMSEAAAVWSQQYTLERFETEIAKLL</sequence>
<dbReference type="EMBL" id="WAAT01000050">
    <property type="protein sequence ID" value="KAB1067041.1"/>
    <property type="molecule type" value="Genomic_DNA"/>
</dbReference>
<dbReference type="PANTHER" id="PTHR12526:SF630">
    <property type="entry name" value="GLYCOSYLTRANSFERASE"/>
    <property type="match status" value="1"/>
</dbReference>
<dbReference type="Pfam" id="PF00534">
    <property type="entry name" value="Glycos_transf_1"/>
    <property type="match status" value="1"/>
</dbReference>
<dbReference type="PANTHER" id="PTHR12526">
    <property type="entry name" value="GLYCOSYLTRANSFERASE"/>
    <property type="match status" value="1"/>
</dbReference>
<dbReference type="AlphaFoldDB" id="A0A6N6MBI8"/>
<organism evidence="2 3">
    <name type="scientific">Pseudotamlana haliotis</name>
    <dbReference type="NCBI Taxonomy" id="2614804"/>
    <lineage>
        <taxon>Bacteria</taxon>
        <taxon>Pseudomonadati</taxon>
        <taxon>Bacteroidota</taxon>
        <taxon>Flavobacteriia</taxon>
        <taxon>Flavobacteriales</taxon>
        <taxon>Flavobacteriaceae</taxon>
        <taxon>Pseudotamlana</taxon>
    </lineage>
</organism>